<reference evidence="2 3" key="1">
    <citation type="submission" date="2016-10" db="EMBL/GenBank/DDBJ databases">
        <authorList>
            <person name="de Groot N.N."/>
        </authorList>
    </citation>
    <scope>NUCLEOTIDE SEQUENCE [LARGE SCALE GENOMIC DNA]</scope>
    <source>
        <strain evidence="2 3">CGMCC 1.6134</strain>
    </source>
</reference>
<dbReference type="EMBL" id="FOTY01000005">
    <property type="protein sequence ID" value="SFL80982.1"/>
    <property type="molecule type" value="Genomic_DNA"/>
</dbReference>
<dbReference type="STRING" id="266892.SAMN04488054_105163"/>
<organism evidence="2 3">
    <name type="scientific">Salibacterium qingdaonense</name>
    <dbReference type="NCBI Taxonomy" id="266892"/>
    <lineage>
        <taxon>Bacteria</taxon>
        <taxon>Bacillati</taxon>
        <taxon>Bacillota</taxon>
        <taxon>Bacilli</taxon>
        <taxon>Bacillales</taxon>
        <taxon>Bacillaceae</taxon>
    </lineage>
</organism>
<dbReference type="RefSeq" id="WP_090926254.1">
    <property type="nucleotide sequence ID" value="NZ_FOTY01000005.1"/>
</dbReference>
<accession>A0A1I4KQC0</accession>
<feature type="compositionally biased region" description="Polar residues" evidence="1">
    <location>
        <begin position="118"/>
        <end position="131"/>
    </location>
</feature>
<feature type="region of interest" description="Disordered" evidence="1">
    <location>
        <begin position="100"/>
        <end position="131"/>
    </location>
</feature>
<proteinExistence type="predicted"/>
<dbReference type="AlphaFoldDB" id="A0A1I4KQC0"/>
<sequence>MAEHPIKDPKAYNQQLREIETTDDVHPSVMNPLFYQLINNDAYLKEQLGDLANLSTEQKTNLVASINELLNKIGTLDNLNTDEKSDLVASINEVLQKFSTHSSEDVTNDNPPHGLKKNNYSATAEPTATDDSSAGYNVGSIWHMDDGSTKMTSYVCLDDTNGSAIWHEYAVDQSKYLDDTSGSPGSRTISDGDKDAGYYGAVPSSDFISGEQLASEVGLTAGTSQFSNTEWLKFSIAGAPAFSPQKPIRFDLSWDDLDNAGAVFGNKTVTINGLEYAVRLWRGAENDPCNYQDVDRDAIGSEWNKLMLPISDKAPDNFSYSEYASEPTENWSPNFTDEDLITVNEYGDGSRSWCQETISDDTGSRVGRGYEGVSYFQAYSSSGSNTSAGWRPVLELVQ</sequence>
<dbReference type="Proteomes" id="UP000199668">
    <property type="component" value="Unassembled WGS sequence"/>
</dbReference>
<protein>
    <submittedName>
        <fullName evidence="2">Uncharacterized protein</fullName>
    </submittedName>
</protein>
<evidence type="ECO:0000256" key="1">
    <source>
        <dbReference type="SAM" id="MobiDB-lite"/>
    </source>
</evidence>
<evidence type="ECO:0000313" key="2">
    <source>
        <dbReference type="EMBL" id="SFL80982.1"/>
    </source>
</evidence>
<keyword evidence="3" id="KW-1185">Reference proteome</keyword>
<gene>
    <name evidence="2" type="ORF">SAMN04488054_105163</name>
</gene>
<dbReference type="OrthoDB" id="2022131at2"/>
<evidence type="ECO:0000313" key="3">
    <source>
        <dbReference type="Proteomes" id="UP000199668"/>
    </source>
</evidence>
<name>A0A1I4KQC0_9BACI</name>